<protein>
    <submittedName>
        <fullName evidence="1">Uncharacterized protein</fullName>
    </submittedName>
</protein>
<proteinExistence type="predicted"/>
<organism evidence="1 2">
    <name type="scientific">Prevotella disiens FB035-09AN</name>
    <dbReference type="NCBI Taxonomy" id="866771"/>
    <lineage>
        <taxon>Bacteria</taxon>
        <taxon>Pseudomonadati</taxon>
        <taxon>Bacteroidota</taxon>
        <taxon>Bacteroidia</taxon>
        <taxon>Bacteroidales</taxon>
        <taxon>Prevotellaceae</taxon>
        <taxon>Prevotella</taxon>
    </lineage>
</organism>
<sequence length="229" mass="25978">MECVYIEPTLGIYLDQTMMKAQALTPGKCILRKEVWGEKVMLKFISLIQSDPKLKKLFTHCYSSYSTLIDKYRESIRTGLQITNFTVGSLSAWKVYQGKYLQWNEFWHKTRTAGYSFRWQRRWDNPGARYWRKENISNVSNPRKWATRATKIGGVLLVADIAVTGKIKPSHAINAAMLGASTTGVGSIVAGIWFLADTGTLLFNLAVYQENQSLGDIIDNNIGYSVDLF</sequence>
<dbReference type="Proteomes" id="UP000003610">
    <property type="component" value="Unassembled WGS sequence"/>
</dbReference>
<dbReference type="STRING" id="866771.HMPREF9296_1009"/>
<dbReference type="EMBL" id="AEDO01000060">
    <property type="protein sequence ID" value="EFL44972.1"/>
    <property type="molecule type" value="Genomic_DNA"/>
</dbReference>
<dbReference type="AlphaFoldDB" id="E1KU76"/>
<comment type="caution">
    <text evidence="1">The sequence shown here is derived from an EMBL/GenBank/DDBJ whole genome shotgun (WGS) entry which is preliminary data.</text>
</comment>
<evidence type="ECO:0000313" key="1">
    <source>
        <dbReference type="EMBL" id="EFL44972.1"/>
    </source>
</evidence>
<dbReference type="eggNOG" id="ENOG5033ZKC">
    <property type="taxonomic scope" value="Bacteria"/>
</dbReference>
<evidence type="ECO:0000313" key="2">
    <source>
        <dbReference type="Proteomes" id="UP000003610"/>
    </source>
</evidence>
<accession>E1KU76</accession>
<gene>
    <name evidence="1" type="ORF">HMPREF9296_1009</name>
</gene>
<reference evidence="1 2" key="1">
    <citation type="submission" date="2010-08" db="EMBL/GenBank/DDBJ databases">
        <authorList>
            <person name="Durkin A.S."/>
            <person name="Madupu R."/>
            <person name="Torralba M."/>
            <person name="Gillis M."/>
            <person name="Methe B."/>
            <person name="Sutton G."/>
            <person name="Nelson K.E."/>
        </authorList>
    </citation>
    <scope>NUCLEOTIDE SEQUENCE [LARGE SCALE GENOMIC DNA]</scope>
    <source>
        <strain evidence="1 2">FB035-09AN</strain>
    </source>
</reference>
<name>E1KU76_9BACT</name>